<dbReference type="Pfam" id="PF13407">
    <property type="entry name" value="Peripla_BP_4"/>
    <property type="match status" value="1"/>
</dbReference>
<evidence type="ECO:0000256" key="2">
    <source>
        <dbReference type="ARBA" id="ARBA00007639"/>
    </source>
</evidence>
<dbReference type="InterPro" id="IPR050555">
    <property type="entry name" value="Bact_Solute-Bind_Prot2"/>
</dbReference>
<gene>
    <name evidence="5" type="ORF">ACFSE6_05215</name>
</gene>
<dbReference type="InterPro" id="IPR025997">
    <property type="entry name" value="SBP_2_dom"/>
</dbReference>
<evidence type="ECO:0000259" key="4">
    <source>
        <dbReference type="Pfam" id="PF13407"/>
    </source>
</evidence>
<dbReference type="PANTHER" id="PTHR30036:SF7">
    <property type="entry name" value="ABC TRANSPORTER PERIPLASMIC-BINDING PROTEIN YPHF"/>
    <property type="match status" value="1"/>
</dbReference>
<dbReference type="EMBL" id="JBHUEE010000002">
    <property type="protein sequence ID" value="MFD1717223.1"/>
    <property type="molecule type" value="Genomic_DNA"/>
</dbReference>
<dbReference type="RefSeq" id="WP_388003036.1">
    <property type="nucleotide sequence ID" value="NZ_JBHUEE010000002.1"/>
</dbReference>
<dbReference type="PANTHER" id="PTHR30036">
    <property type="entry name" value="D-XYLOSE-BINDING PERIPLASMIC PROTEIN"/>
    <property type="match status" value="1"/>
</dbReference>
<evidence type="ECO:0000313" key="6">
    <source>
        <dbReference type="Proteomes" id="UP001597277"/>
    </source>
</evidence>
<feature type="signal peptide" evidence="3">
    <location>
        <begin position="1"/>
        <end position="22"/>
    </location>
</feature>
<comment type="subcellular location">
    <subcellularLocation>
        <location evidence="1">Cell envelope</location>
    </subcellularLocation>
</comment>
<name>A0ABW4L329_9MICO</name>
<comment type="caution">
    <text evidence="5">The sequence shown here is derived from an EMBL/GenBank/DDBJ whole genome shotgun (WGS) entry which is preliminary data.</text>
</comment>
<dbReference type="SUPFAM" id="SSF53822">
    <property type="entry name" value="Periplasmic binding protein-like I"/>
    <property type="match status" value="1"/>
</dbReference>
<dbReference type="InterPro" id="IPR028082">
    <property type="entry name" value="Peripla_BP_I"/>
</dbReference>
<evidence type="ECO:0000313" key="5">
    <source>
        <dbReference type="EMBL" id="MFD1717223.1"/>
    </source>
</evidence>
<feature type="chain" id="PRO_5046519174" evidence="3">
    <location>
        <begin position="23"/>
        <end position="353"/>
    </location>
</feature>
<keyword evidence="6" id="KW-1185">Reference proteome</keyword>
<comment type="similarity">
    <text evidence="2">Belongs to the bacterial solute-binding protein 2 family.</text>
</comment>
<feature type="domain" description="Periplasmic binding protein" evidence="4">
    <location>
        <begin position="50"/>
        <end position="310"/>
    </location>
</feature>
<sequence>MRARRRAPLAAAAAVTSAMMLAACGSVGESGGGAAGSDGNGGGDGGQIEIGLVPKVEGISWFQRMEEGVTSFDEDHEDVSAFQTGPDSEDAAKQVAVIEDLIAQNVDAIVVVPNDPQAVAPVLERARNNGIVVVTHEAPALAGTESIDLDVEAFSNQEFGEQMFAPLAEAMGGEGQLVGEVGSLTSETHMAWYNAGLDYIEENYPDIEVVSDQPYEDNNSDSTARSNAQEILRAYPDLAGFVGTSVSALANFAAILEEQGNTDVATSGLSLPSIAGPYLDDGWITHAQTWDPAGAGYVSCYVAMQLVNGEDVATGDDLGYEGYDDVTVEDGIVSGNATMLLESGQFSDGEYPF</sequence>
<keyword evidence="3" id="KW-0732">Signal</keyword>
<reference evidence="6" key="1">
    <citation type="journal article" date="2019" name="Int. J. Syst. Evol. Microbiol.">
        <title>The Global Catalogue of Microorganisms (GCM) 10K type strain sequencing project: providing services to taxonomists for standard genome sequencing and annotation.</title>
        <authorList>
            <consortium name="The Broad Institute Genomics Platform"/>
            <consortium name="The Broad Institute Genome Sequencing Center for Infectious Disease"/>
            <person name="Wu L."/>
            <person name="Ma J."/>
        </authorList>
    </citation>
    <scope>NUCLEOTIDE SEQUENCE [LARGE SCALE GENOMIC DNA]</scope>
    <source>
        <strain evidence="6">JCM 17130</strain>
    </source>
</reference>
<dbReference type="PROSITE" id="PS51257">
    <property type="entry name" value="PROKAR_LIPOPROTEIN"/>
    <property type="match status" value="1"/>
</dbReference>
<organism evidence="5 6">
    <name type="scientific">Georgenia deserti</name>
    <dbReference type="NCBI Taxonomy" id="2093781"/>
    <lineage>
        <taxon>Bacteria</taxon>
        <taxon>Bacillati</taxon>
        <taxon>Actinomycetota</taxon>
        <taxon>Actinomycetes</taxon>
        <taxon>Micrococcales</taxon>
        <taxon>Bogoriellaceae</taxon>
        <taxon>Georgenia</taxon>
    </lineage>
</organism>
<dbReference type="Proteomes" id="UP001597277">
    <property type="component" value="Unassembled WGS sequence"/>
</dbReference>
<protein>
    <submittedName>
        <fullName evidence="5">Substrate-binding domain-containing protein</fullName>
    </submittedName>
</protein>
<dbReference type="Gene3D" id="3.40.50.2300">
    <property type="match status" value="2"/>
</dbReference>
<proteinExistence type="inferred from homology"/>
<accession>A0ABW4L329</accession>
<evidence type="ECO:0000256" key="1">
    <source>
        <dbReference type="ARBA" id="ARBA00004196"/>
    </source>
</evidence>
<evidence type="ECO:0000256" key="3">
    <source>
        <dbReference type="SAM" id="SignalP"/>
    </source>
</evidence>